<evidence type="ECO:0000313" key="3">
    <source>
        <dbReference type="Proteomes" id="UP000230069"/>
    </source>
</evidence>
<dbReference type="OrthoDB" id="1026299at2759"/>
<gene>
    <name evidence="2" type="ORF">AQUCO_07800004v1</name>
</gene>
<accession>A0A2G5C7V8</accession>
<dbReference type="AlphaFoldDB" id="A0A2G5C7V8"/>
<dbReference type="InterPro" id="IPR050796">
    <property type="entry name" value="SCF_F-box_component"/>
</dbReference>
<name>A0A2G5C7V8_AQUCA</name>
<dbReference type="Pfam" id="PF07734">
    <property type="entry name" value="FBA_1"/>
    <property type="match status" value="1"/>
</dbReference>
<dbReference type="STRING" id="218851.A0A2G5C7V8"/>
<dbReference type="PANTHER" id="PTHR31672:SF13">
    <property type="entry name" value="F-BOX PROTEIN CPR30-LIKE"/>
    <property type="match status" value="1"/>
</dbReference>
<evidence type="ECO:0000259" key="1">
    <source>
        <dbReference type="Pfam" id="PF07734"/>
    </source>
</evidence>
<dbReference type="EMBL" id="KZ305095">
    <property type="protein sequence ID" value="PIA27370.1"/>
    <property type="molecule type" value="Genomic_DNA"/>
</dbReference>
<feature type="domain" description="F-box associated beta-propeller type 1" evidence="1">
    <location>
        <begin position="10"/>
        <end position="208"/>
    </location>
</feature>
<dbReference type="InParanoid" id="A0A2G5C7V8"/>
<dbReference type="NCBIfam" id="TIGR01640">
    <property type="entry name" value="F_box_assoc_1"/>
    <property type="match status" value="1"/>
</dbReference>
<keyword evidence="3" id="KW-1185">Reference proteome</keyword>
<dbReference type="InterPro" id="IPR006527">
    <property type="entry name" value="F-box-assoc_dom_typ1"/>
</dbReference>
<evidence type="ECO:0000313" key="2">
    <source>
        <dbReference type="EMBL" id="PIA27370.1"/>
    </source>
</evidence>
<organism evidence="2 3">
    <name type="scientific">Aquilegia coerulea</name>
    <name type="common">Rocky mountain columbine</name>
    <dbReference type="NCBI Taxonomy" id="218851"/>
    <lineage>
        <taxon>Eukaryota</taxon>
        <taxon>Viridiplantae</taxon>
        <taxon>Streptophyta</taxon>
        <taxon>Embryophyta</taxon>
        <taxon>Tracheophyta</taxon>
        <taxon>Spermatophyta</taxon>
        <taxon>Magnoliopsida</taxon>
        <taxon>Ranunculales</taxon>
        <taxon>Ranunculaceae</taxon>
        <taxon>Thalictroideae</taxon>
        <taxon>Aquilegia</taxon>
    </lineage>
</organism>
<sequence>MSIFDSFDSDKELEVELKENSDMSSLNIDLNGSCDGLLLLCQYDHDSGIENIWLVNSSTEECKTIPKPPSTRIVCEADYIHYGFGYTTDQNSCMDYKIVRIRSCYVTKEYAIPWEVTIYSLRNNSWKTVPSTGDAKHAPFIKRALSGPVPDSVEGGFFAKGALHWEATNVPYHWGGDDEEEEEYRCMVAFDIEKESFRELPYPLHKKCMAAFQCAIQRMGAFCCCIELEDDE</sequence>
<proteinExistence type="predicted"/>
<reference evidence="2 3" key="1">
    <citation type="submission" date="2017-09" db="EMBL/GenBank/DDBJ databases">
        <title>WGS assembly of Aquilegia coerulea Goldsmith.</title>
        <authorList>
            <person name="Hodges S."/>
            <person name="Kramer E."/>
            <person name="Nordborg M."/>
            <person name="Tomkins J."/>
            <person name="Borevitz J."/>
            <person name="Derieg N."/>
            <person name="Yan J."/>
            <person name="Mihaltcheva S."/>
            <person name="Hayes R.D."/>
            <person name="Rokhsar D."/>
        </authorList>
    </citation>
    <scope>NUCLEOTIDE SEQUENCE [LARGE SCALE GENOMIC DNA]</scope>
    <source>
        <strain evidence="3">cv. Goldsmith</strain>
    </source>
</reference>
<protein>
    <recommendedName>
        <fullName evidence="1">F-box associated beta-propeller type 1 domain-containing protein</fullName>
    </recommendedName>
</protein>
<dbReference type="Proteomes" id="UP000230069">
    <property type="component" value="Unassembled WGS sequence"/>
</dbReference>
<dbReference type="InterPro" id="IPR017451">
    <property type="entry name" value="F-box-assoc_interact_dom"/>
</dbReference>
<dbReference type="PANTHER" id="PTHR31672">
    <property type="entry name" value="BNACNNG10540D PROTEIN"/>
    <property type="match status" value="1"/>
</dbReference>